<keyword evidence="5" id="KW-0677">Repeat</keyword>
<dbReference type="PANTHER" id="PTHR19818:SF139">
    <property type="entry name" value="PAIR-RULE PROTEIN ODD-PAIRED"/>
    <property type="match status" value="1"/>
</dbReference>
<evidence type="ECO:0000256" key="8">
    <source>
        <dbReference type="ARBA" id="ARBA00022843"/>
    </source>
</evidence>
<keyword evidence="13" id="KW-1185">Reference proteome</keyword>
<dbReference type="EMBL" id="SHOA02000014">
    <property type="protein sequence ID" value="TDH70490.1"/>
    <property type="molecule type" value="Genomic_DNA"/>
</dbReference>
<feature type="domain" description="C2H2-type" evidence="11">
    <location>
        <begin position="136"/>
        <end position="163"/>
    </location>
</feature>
<feature type="domain" description="C2H2-type" evidence="11">
    <location>
        <begin position="46"/>
        <end position="75"/>
    </location>
</feature>
<comment type="subcellular location">
    <subcellularLocation>
        <location evidence="1">Nucleus</location>
        <location evidence="1">Nucleolus</location>
    </subcellularLocation>
    <subcellularLocation>
        <location evidence="2">Nucleus</location>
        <location evidence="2">Nucleoplasm</location>
    </subcellularLocation>
</comment>
<evidence type="ECO:0000256" key="2">
    <source>
        <dbReference type="ARBA" id="ARBA00004642"/>
    </source>
</evidence>
<dbReference type="Gene3D" id="3.30.160.60">
    <property type="entry name" value="Classic Zinc Finger"/>
    <property type="match status" value="4"/>
</dbReference>
<dbReference type="KEGG" id="blac:94350264"/>
<dbReference type="PANTHER" id="PTHR19818">
    <property type="entry name" value="ZINC FINGER PROTEIN ZIC AND GLI"/>
    <property type="match status" value="1"/>
</dbReference>
<keyword evidence="3" id="KW-1017">Isopeptide bond</keyword>
<evidence type="ECO:0000313" key="12">
    <source>
        <dbReference type="EMBL" id="TDH70490.1"/>
    </source>
</evidence>
<evidence type="ECO:0000256" key="1">
    <source>
        <dbReference type="ARBA" id="ARBA00004604"/>
    </source>
</evidence>
<dbReference type="Proteomes" id="UP000294530">
    <property type="component" value="Unassembled WGS sequence"/>
</dbReference>
<dbReference type="GO" id="GO:0000978">
    <property type="term" value="F:RNA polymerase II cis-regulatory region sequence-specific DNA binding"/>
    <property type="evidence" value="ECO:0007669"/>
    <property type="project" value="TreeGrafter"/>
</dbReference>
<sequence>MMSFLAQPFSPHTSSCPVCGPNEGMGPPPLNLHNFMPVIASTDRPFVCNESGCGRRFNRKYTLTEHKKTHTGEKPFVCPLLECSRRFSTSGNLARHKRMHASLKPFECDIYGCKRSFSSQDKLDHHFKIHTGRKIHMCRVTGCAKTFSTAGNLTRHIKSRHPGLSWSSYYSYPDAWMTYAQKEFRPAVHKASPKFFAEPLTKIESMPSMFSRGSANISSFHKEMSAFHMAYTFITQSSQDIARHPINAEFESAVSDVTCCSMSLLDEVIEFELAKTI</sequence>
<feature type="domain" description="C2H2-type" evidence="11">
    <location>
        <begin position="106"/>
        <end position="135"/>
    </location>
</feature>
<dbReference type="GO" id="GO:0045944">
    <property type="term" value="P:positive regulation of transcription by RNA polymerase II"/>
    <property type="evidence" value="ECO:0007669"/>
    <property type="project" value="UniProtKB-ARBA"/>
</dbReference>
<dbReference type="GO" id="GO:0005730">
    <property type="term" value="C:nucleolus"/>
    <property type="evidence" value="ECO:0007669"/>
    <property type="project" value="UniProtKB-SubCell"/>
</dbReference>
<evidence type="ECO:0000256" key="7">
    <source>
        <dbReference type="ARBA" id="ARBA00022833"/>
    </source>
</evidence>
<reference evidence="12 13" key="1">
    <citation type="journal article" date="2021" name="Genome Biol.">
        <title>AFLAP: assembly-free linkage analysis pipeline using k-mers from genome sequencing data.</title>
        <authorList>
            <person name="Fletcher K."/>
            <person name="Zhang L."/>
            <person name="Gil J."/>
            <person name="Han R."/>
            <person name="Cavanaugh K."/>
            <person name="Michelmore R."/>
        </authorList>
    </citation>
    <scope>NUCLEOTIDE SEQUENCE [LARGE SCALE GENOMIC DNA]</scope>
    <source>
        <strain evidence="12 13">SF5</strain>
    </source>
</reference>
<keyword evidence="7" id="KW-0862">Zinc</keyword>
<dbReference type="SUPFAM" id="SSF57667">
    <property type="entry name" value="beta-beta-alpha zinc fingers"/>
    <property type="match status" value="2"/>
</dbReference>
<accession>A0A976FP14</accession>
<dbReference type="FunFam" id="3.30.160.60:FF:000063">
    <property type="entry name" value="Wilms tumor 1-KTS isoform"/>
    <property type="match status" value="1"/>
</dbReference>
<evidence type="ECO:0000259" key="11">
    <source>
        <dbReference type="PROSITE" id="PS50157"/>
    </source>
</evidence>
<keyword evidence="8" id="KW-0832">Ubl conjugation</keyword>
<keyword evidence="4" id="KW-0479">Metal-binding</keyword>
<evidence type="ECO:0000256" key="10">
    <source>
        <dbReference type="PROSITE-ProRule" id="PRU00042"/>
    </source>
</evidence>
<dbReference type="PROSITE" id="PS50157">
    <property type="entry name" value="ZINC_FINGER_C2H2_2"/>
    <property type="match status" value="4"/>
</dbReference>
<dbReference type="InterPro" id="IPR036236">
    <property type="entry name" value="Znf_C2H2_sf"/>
</dbReference>
<proteinExistence type="predicted"/>
<dbReference type="GO" id="GO:0000981">
    <property type="term" value="F:DNA-binding transcription factor activity, RNA polymerase II-specific"/>
    <property type="evidence" value="ECO:0007669"/>
    <property type="project" value="TreeGrafter"/>
</dbReference>
<feature type="domain" description="C2H2-type" evidence="11">
    <location>
        <begin position="76"/>
        <end position="105"/>
    </location>
</feature>
<evidence type="ECO:0000256" key="5">
    <source>
        <dbReference type="ARBA" id="ARBA00022737"/>
    </source>
</evidence>
<dbReference type="OrthoDB" id="105697at2759"/>
<protein>
    <recommendedName>
        <fullName evidence="9">Wilms tumor protein homolog</fullName>
    </recommendedName>
</protein>
<evidence type="ECO:0000256" key="6">
    <source>
        <dbReference type="ARBA" id="ARBA00022771"/>
    </source>
</evidence>
<dbReference type="GO" id="GO:0008270">
    <property type="term" value="F:zinc ion binding"/>
    <property type="evidence" value="ECO:0007669"/>
    <property type="project" value="UniProtKB-KW"/>
</dbReference>
<dbReference type="FunFam" id="3.30.160.60:FF:000125">
    <property type="entry name" value="Putative zinc finger protein 143"/>
    <property type="match status" value="1"/>
</dbReference>
<dbReference type="SMART" id="SM00355">
    <property type="entry name" value="ZnF_C2H2"/>
    <property type="match status" value="4"/>
</dbReference>
<dbReference type="GeneID" id="94350264"/>
<dbReference type="InterPro" id="IPR013087">
    <property type="entry name" value="Znf_C2H2_type"/>
</dbReference>
<evidence type="ECO:0000256" key="4">
    <source>
        <dbReference type="ARBA" id="ARBA00022723"/>
    </source>
</evidence>
<evidence type="ECO:0000256" key="9">
    <source>
        <dbReference type="ARBA" id="ARBA00069242"/>
    </source>
</evidence>
<evidence type="ECO:0000313" key="13">
    <source>
        <dbReference type="Proteomes" id="UP000294530"/>
    </source>
</evidence>
<dbReference type="AlphaFoldDB" id="A0A976FP14"/>
<comment type="caution">
    <text evidence="12">The sequence shown here is derived from an EMBL/GenBank/DDBJ whole genome shotgun (WGS) entry which is preliminary data.</text>
</comment>
<dbReference type="GO" id="GO:0005654">
    <property type="term" value="C:nucleoplasm"/>
    <property type="evidence" value="ECO:0007669"/>
    <property type="project" value="UniProtKB-SubCell"/>
</dbReference>
<dbReference type="Pfam" id="PF00096">
    <property type="entry name" value="zf-C2H2"/>
    <property type="match status" value="4"/>
</dbReference>
<keyword evidence="6 10" id="KW-0863">Zinc-finger</keyword>
<dbReference type="RefSeq" id="XP_067819989.1">
    <property type="nucleotide sequence ID" value="XM_067964593.1"/>
</dbReference>
<dbReference type="PROSITE" id="PS00028">
    <property type="entry name" value="ZINC_FINGER_C2H2_1"/>
    <property type="match status" value="4"/>
</dbReference>
<name>A0A976FP14_BRELC</name>
<evidence type="ECO:0000256" key="3">
    <source>
        <dbReference type="ARBA" id="ARBA00022499"/>
    </source>
</evidence>
<gene>
    <name evidence="12" type="ORF">CCR75_006523</name>
</gene>
<dbReference type="InterPro" id="IPR050329">
    <property type="entry name" value="GLI_C2H2-zinc-finger"/>
</dbReference>
<organism evidence="12 13">
    <name type="scientific">Bremia lactucae</name>
    <name type="common">Lettuce downy mildew</name>
    <dbReference type="NCBI Taxonomy" id="4779"/>
    <lineage>
        <taxon>Eukaryota</taxon>
        <taxon>Sar</taxon>
        <taxon>Stramenopiles</taxon>
        <taxon>Oomycota</taxon>
        <taxon>Peronosporomycetes</taxon>
        <taxon>Peronosporales</taxon>
        <taxon>Peronosporaceae</taxon>
        <taxon>Bremia</taxon>
    </lineage>
</organism>